<dbReference type="HOGENOM" id="CLU_000445_14_1_10"/>
<name>F0R5E0_PHOSB</name>
<gene>
    <name evidence="4" type="ordered locus">Bacsa_0152</name>
</gene>
<dbReference type="GO" id="GO:0006355">
    <property type="term" value="P:regulation of DNA-templated transcription"/>
    <property type="evidence" value="ECO:0007669"/>
    <property type="project" value="TreeGrafter"/>
</dbReference>
<keyword evidence="2" id="KW-0597">Phosphoprotein</keyword>
<dbReference type="AlphaFoldDB" id="F0R5E0"/>
<dbReference type="SMART" id="SM00448">
    <property type="entry name" value="REC"/>
    <property type="match status" value="1"/>
</dbReference>
<feature type="modified residue" description="4-aspartylphosphate" evidence="2">
    <location>
        <position position="57"/>
    </location>
</feature>
<evidence type="ECO:0000259" key="3">
    <source>
        <dbReference type="PROSITE" id="PS50110"/>
    </source>
</evidence>
<dbReference type="GO" id="GO:0000976">
    <property type="term" value="F:transcription cis-regulatory region binding"/>
    <property type="evidence" value="ECO:0007669"/>
    <property type="project" value="TreeGrafter"/>
</dbReference>
<dbReference type="RefSeq" id="WP_013616226.1">
    <property type="nucleotide sequence ID" value="NC_015164.1"/>
</dbReference>
<feature type="domain" description="Response regulatory" evidence="3">
    <location>
        <begin position="6"/>
        <end position="121"/>
    </location>
</feature>
<protein>
    <submittedName>
        <fullName evidence="4">Two component transcriptional regulator, LytTR family</fullName>
    </submittedName>
</protein>
<proteinExistence type="predicted"/>
<dbReference type="Gene3D" id="2.40.50.1020">
    <property type="entry name" value="LytTr DNA-binding domain"/>
    <property type="match status" value="1"/>
</dbReference>
<dbReference type="PANTHER" id="PTHR48111">
    <property type="entry name" value="REGULATOR OF RPOS"/>
    <property type="match status" value="1"/>
</dbReference>
<dbReference type="SUPFAM" id="SSF52172">
    <property type="entry name" value="CheY-like"/>
    <property type="match status" value="1"/>
</dbReference>
<dbReference type="Pfam" id="PF00072">
    <property type="entry name" value="Response_reg"/>
    <property type="match status" value="1"/>
</dbReference>
<evidence type="ECO:0000256" key="1">
    <source>
        <dbReference type="ARBA" id="ARBA00023125"/>
    </source>
</evidence>
<dbReference type="eggNOG" id="COG3279">
    <property type="taxonomic scope" value="Bacteria"/>
</dbReference>
<keyword evidence="5" id="KW-1185">Reference proteome</keyword>
<dbReference type="InterPro" id="IPR039420">
    <property type="entry name" value="WalR-like"/>
</dbReference>
<dbReference type="PROSITE" id="PS50110">
    <property type="entry name" value="RESPONSE_REGULATORY"/>
    <property type="match status" value="1"/>
</dbReference>
<dbReference type="OrthoDB" id="1116664at2"/>
<evidence type="ECO:0000313" key="5">
    <source>
        <dbReference type="Proteomes" id="UP000007486"/>
    </source>
</evidence>
<evidence type="ECO:0000313" key="4">
    <source>
        <dbReference type="EMBL" id="ADY34764.1"/>
    </source>
</evidence>
<organism evidence="4 5">
    <name type="scientific">Phocaeicola salanitronis (strain DSM 18170 / JCM 13657 / CCUG 60908 / BL78)</name>
    <name type="common">Bacteroides salanitronis</name>
    <dbReference type="NCBI Taxonomy" id="667015"/>
    <lineage>
        <taxon>Bacteria</taxon>
        <taxon>Pseudomonadati</taxon>
        <taxon>Bacteroidota</taxon>
        <taxon>Bacteroidia</taxon>
        <taxon>Bacteroidales</taxon>
        <taxon>Bacteroidaceae</taxon>
        <taxon>Phocaeicola</taxon>
    </lineage>
</organism>
<dbReference type="KEGG" id="bsa:Bacsa_0152"/>
<sequence length="249" mass="28909">MEQVFRTIIVDDEESAIDNLCFELRRYVYVSVEGTARTGATGLKLIEKVKPDLLFLDVELPDMSGMDVVARLRDRISWDMRVVFYTAYNKYVIDALRSSAFDFLQKPVDSDELQLIMSRLCGQGNKGDVSKLETVFAGRPFMLVTPTGDLRFVHASEIGFFRYLSNRKLWEVALTDGTFLPLRRNTTAEQLCAYDSVFVQIHQSFIINMHYLIMVQDNRCIMYPPFNAVEDLIVSKKYKKKMQERFYQL</sequence>
<dbReference type="Proteomes" id="UP000007486">
    <property type="component" value="Chromosome"/>
</dbReference>
<dbReference type="Gene3D" id="3.40.50.2300">
    <property type="match status" value="1"/>
</dbReference>
<dbReference type="GO" id="GO:0005829">
    <property type="term" value="C:cytosol"/>
    <property type="evidence" value="ECO:0007669"/>
    <property type="project" value="TreeGrafter"/>
</dbReference>
<dbReference type="STRING" id="667015.Bacsa_0152"/>
<dbReference type="InterPro" id="IPR011006">
    <property type="entry name" value="CheY-like_superfamily"/>
</dbReference>
<dbReference type="EMBL" id="CP002530">
    <property type="protein sequence ID" value="ADY34764.1"/>
    <property type="molecule type" value="Genomic_DNA"/>
</dbReference>
<dbReference type="GO" id="GO:0032993">
    <property type="term" value="C:protein-DNA complex"/>
    <property type="evidence" value="ECO:0007669"/>
    <property type="project" value="TreeGrafter"/>
</dbReference>
<dbReference type="InterPro" id="IPR001789">
    <property type="entry name" value="Sig_transdc_resp-reg_receiver"/>
</dbReference>
<evidence type="ECO:0000256" key="2">
    <source>
        <dbReference type="PROSITE-ProRule" id="PRU00169"/>
    </source>
</evidence>
<dbReference type="PANTHER" id="PTHR48111:SF69">
    <property type="entry name" value="RESPONSE REGULATOR RECEIVER"/>
    <property type="match status" value="1"/>
</dbReference>
<accession>F0R5E0</accession>
<dbReference type="SMART" id="SM00850">
    <property type="entry name" value="LytTR"/>
    <property type="match status" value="1"/>
</dbReference>
<dbReference type="GO" id="GO:0000156">
    <property type="term" value="F:phosphorelay response regulator activity"/>
    <property type="evidence" value="ECO:0007669"/>
    <property type="project" value="TreeGrafter"/>
</dbReference>
<keyword evidence="1" id="KW-0238">DNA-binding</keyword>
<reference evidence="4 5" key="1">
    <citation type="journal article" date="2011" name="Stand. Genomic Sci.">
        <title>Complete genome sequence of Bacteroides salanitronis type strain (BL78).</title>
        <authorList>
            <person name="Gronow S."/>
            <person name="Held B."/>
            <person name="Lucas S."/>
            <person name="Lapidus A."/>
            <person name="Del Rio T.G."/>
            <person name="Nolan M."/>
            <person name="Tice H."/>
            <person name="Deshpande S."/>
            <person name="Cheng J.F."/>
            <person name="Pitluck S."/>
            <person name="Liolios K."/>
            <person name="Pagani I."/>
            <person name="Ivanova N."/>
            <person name="Mavromatis K."/>
            <person name="Pati A."/>
            <person name="Tapia R."/>
            <person name="Han C."/>
            <person name="Goodwin L."/>
            <person name="Chen A."/>
            <person name="Palaniappan K."/>
            <person name="Land M."/>
            <person name="Hauser L."/>
            <person name="Chang Y.J."/>
            <person name="Jeffries C.D."/>
            <person name="Brambilla E.M."/>
            <person name="Rohde M."/>
            <person name="Goker M."/>
            <person name="Detter J.C."/>
            <person name="Woyke T."/>
            <person name="Bristow J."/>
            <person name="Markowitz V."/>
            <person name="Hugenholtz P."/>
            <person name="Kyrpides N.C."/>
            <person name="Klenk H.P."/>
            <person name="Eisen J.A."/>
        </authorList>
    </citation>
    <scope>NUCLEOTIDE SEQUENCE [LARGE SCALE GENOMIC DNA]</scope>
    <source>
        <strain evidence="4 5">DSM 18170</strain>
    </source>
</reference>
<dbReference type="InterPro" id="IPR007492">
    <property type="entry name" value="LytTR_DNA-bd_dom"/>
</dbReference>